<evidence type="ECO:0000313" key="3">
    <source>
        <dbReference type="Proteomes" id="UP000579605"/>
    </source>
</evidence>
<protein>
    <submittedName>
        <fullName evidence="2">Type I restriction enzyme R subunit</fullName>
        <ecNumber evidence="2">3.1.21.3</ecNumber>
    </submittedName>
</protein>
<dbReference type="EC" id="3.1.21.3" evidence="2"/>
<dbReference type="InterPro" id="IPR027417">
    <property type="entry name" value="P-loop_NTPase"/>
</dbReference>
<dbReference type="PANTHER" id="PTHR42927">
    <property type="entry name" value="HELICASE SUPERFAMILY 1 AND 2 DOMAIN-CONTAINING PROTEIN"/>
    <property type="match status" value="1"/>
</dbReference>
<comment type="caution">
    <text evidence="2">The sequence shown here is derived from an EMBL/GenBank/DDBJ whole genome shotgun (WGS) entry which is preliminary data.</text>
</comment>
<dbReference type="InterPro" id="IPR055180">
    <property type="entry name" value="HsdR_RecA-like_helicase_dom_2"/>
</dbReference>
<dbReference type="Gene3D" id="3.40.50.300">
    <property type="entry name" value="P-loop containing nucleotide triphosphate hydrolases"/>
    <property type="match status" value="2"/>
</dbReference>
<keyword evidence="2" id="KW-0378">Hydrolase</keyword>
<dbReference type="Pfam" id="PF18766">
    <property type="entry name" value="SWI2_SNF2"/>
    <property type="match status" value="1"/>
</dbReference>
<reference evidence="2 3" key="1">
    <citation type="submission" date="2020-07" db="EMBL/GenBank/DDBJ databases">
        <title>Sequencing the genomes of 1000 actinobacteria strains.</title>
        <authorList>
            <person name="Klenk H.-P."/>
        </authorList>
    </citation>
    <scope>NUCLEOTIDE SEQUENCE [LARGE SCALE GENOMIC DNA]</scope>
    <source>
        <strain evidence="2 3">DSM 18448</strain>
    </source>
</reference>
<dbReference type="GO" id="GO:0009307">
    <property type="term" value="P:DNA restriction-modification system"/>
    <property type="evidence" value="ECO:0007669"/>
    <property type="project" value="UniProtKB-KW"/>
</dbReference>
<dbReference type="AlphaFoldDB" id="A0A852ZFF8"/>
<dbReference type="Pfam" id="PF04313">
    <property type="entry name" value="HSDR_N"/>
    <property type="match status" value="1"/>
</dbReference>
<proteinExistence type="predicted"/>
<dbReference type="SMART" id="SM00487">
    <property type="entry name" value="DEXDc"/>
    <property type="match status" value="1"/>
</dbReference>
<organism evidence="2 3">
    <name type="scientific">Actinopolymorpha rutila</name>
    <dbReference type="NCBI Taxonomy" id="446787"/>
    <lineage>
        <taxon>Bacteria</taxon>
        <taxon>Bacillati</taxon>
        <taxon>Actinomycetota</taxon>
        <taxon>Actinomycetes</taxon>
        <taxon>Propionibacteriales</taxon>
        <taxon>Actinopolymorphaceae</taxon>
        <taxon>Actinopolymorpha</taxon>
    </lineage>
</organism>
<keyword evidence="3" id="KW-1185">Reference proteome</keyword>
<dbReference type="GO" id="GO:0009035">
    <property type="term" value="F:type I site-specific deoxyribonuclease activity"/>
    <property type="evidence" value="ECO:0007669"/>
    <property type="project" value="UniProtKB-EC"/>
</dbReference>
<name>A0A852ZFF8_9ACTN</name>
<dbReference type="EMBL" id="JACBZH010000001">
    <property type="protein sequence ID" value="NYH87710.1"/>
    <property type="molecule type" value="Genomic_DNA"/>
</dbReference>
<dbReference type="Pfam" id="PF22679">
    <property type="entry name" value="T1R_D3-like"/>
    <property type="match status" value="1"/>
</dbReference>
<dbReference type="CDD" id="cd22332">
    <property type="entry name" value="HsdR_N"/>
    <property type="match status" value="1"/>
</dbReference>
<evidence type="ECO:0000313" key="2">
    <source>
        <dbReference type="EMBL" id="NYH87710.1"/>
    </source>
</evidence>
<dbReference type="Proteomes" id="UP000579605">
    <property type="component" value="Unassembled WGS sequence"/>
</dbReference>
<dbReference type="SUPFAM" id="SSF52540">
    <property type="entry name" value="P-loop containing nucleoside triphosphate hydrolases"/>
    <property type="match status" value="1"/>
</dbReference>
<dbReference type="PROSITE" id="PS51192">
    <property type="entry name" value="HELICASE_ATP_BIND_1"/>
    <property type="match status" value="1"/>
</dbReference>
<dbReference type="InterPro" id="IPR040980">
    <property type="entry name" value="SWI2_SNF2"/>
</dbReference>
<accession>A0A852ZFF8</accession>
<dbReference type="RefSeq" id="WP_179785730.1">
    <property type="nucleotide sequence ID" value="NZ_BAAARR010000034.1"/>
</dbReference>
<feature type="domain" description="Helicase ATP-binding" evidence="1">
    <location>
        <begin position="299"/>
        <end position="498"/>
    </location>
</feature>
<gene>
    <name evidence="2" type="ORF">F4554_000348</name>
</gene>
<dbReference type="Gene3D" id="3.90.1570.50">
    <property type="match status" value="1"/>
</dbReference>
<dbReference type="GO" id="GO:0003677">
    <property type="term" value="F:DNA binding"/>
    <property type="evidence" value="ECO:0007669"/>
    <property type="project" value="UniProtKB-KW"/>
</dbReference>
<dbReference type="InterPro" id="IPR014001">
    <property type="entry name" value="Helicase_ATP-bd"/>
</dbReference>
<sequence>MAVHDEGEFENAIEASLIESGWHAGLRTAYDKKLGLDLEELATFIGATQNDEWERLRAFYGGDVAEAQHRFAAHVAKQIDERGTLDVLRHGVKDRGVLIRLAYFRPAHTLADNALVQYEKNRLTVTRQLAYSEKAPGNELDLTLFVNGIPVATAELKNNYTGQTVEDAKKQYRRDRDPNELIFARRTLVHFAVDQELVFLTTRLAGAETMFLPFNTGSAGPGNTGGAGNPPALPGRYRTSYLWDEVWQPDAWVDLLRRFLHLEKGGKSGGGKKDTPHNRKLIFPRYHQWHAVRSLVDHAAHNGSGHNYLVQHSAGSGKSNTIAWLAHRLSSLHGDDNEPVFDKVLVITDRDVLDRQLQDTIYQFEHKAGVVRQIGHKGEGAKSEQVGEALSGETAKILIVTLQTFPYVLDKVSDLRGRKFAIVVDEAHSSQSGESAAALKRVLTKLGSDDIDEDADPLTASALARGKHETLSYFAFTATPKPKTIELFGTHRDGEVRPFHVYSMRQAIEEGFILDVLRNYVTYKTYWRLANGNPDDREVDERKASAALARFATLSPASMQQRAELIVEHFVKHTRGRLGGRAKAMVVCRSREHAVKLYRAIRKYVEDLGYDGCGTLVAFSGKLAVDGLEADTVTESGLNGISESALPRAFAYTKADDPHAASRDQAEYRILVVAEKFQTGFDQPLLTTMYVDKPLAGVAAVQTLSRLNRTHPRKEQDDLFVLDLANEADDIQKAFRPFYEATITTPTDPNLIYTAHRAVMDHQLLVESEMRAFFDEYVRAQERRRGTAFDKAHAELYRLTDPARDRFAQLLEDDPDQAEKFRGDLRDYIRKYGFLAQICGFQDEELELLYVYGKMLVQRLPRREDPAVDLGKVDLTHLRITKTGEHDVSLDPEGEQLLPGFTGDGGGKQHEPEKMSLSELIADLNERFGLNLGEHDAVIGPANDVISDDPNFMKAAALNNDLDNFGHVFDDAFEDKMAERLENNTRMFREFNDNPDYNSALKSLARRYAYESLRKDVA</sequence>
<dbReference type="InterPro" id="IPR007409">
    <property type="entry name" value="Restrct_endonuc_type1_HsdR_N"/>
</dbReference>
<evidence type="ECO:0000259" key="1">
    <source>
        <dbReference type="PROSITE" id="PS51192"/>
    </source>
</evidence>
<dbReference type="PANTHER" id="PTHR42927:SF1">
    <property type="entry name" value="HELICASE SUPERFAMILY 1 AND 2 DOMAIN-CONTAINING PROTEIN"/>
    <property type="match status" value="1"/>
</dbReference>
<dbReference type="GO" id="GO:0005524">
    <property type="term" value="F:ATP binding"/>
    <property type="evidence" value="ECO:0007669"/>
    <property type="project" value="UniProtKB-KW"/>
</dbReference>